<dbReference type="InterPro" id="IPR031402">
    <property type="entry name" value="LYRIC"/>
</dbReference>
<dbReference type="PANTHER" id="PTHR23251:SF0">
    <property type="entry name" value="PROTEIN LYRIC"/>
    <property type="match status" value="1"/>
</dbReference>
<comment type="subcellular location">
    <subcellularLocation>
        <location evidence="1">Nucleus</location>
    </subcellularLocation>
</comment>
<dbReference type="GO" id="GO:0043123">
    <property type="term" value="P:positive regulation of canonical NF-kappaB signal transduction"/>
    <property type="evidence" value="ECO:0007669"/>
    <property type="project" value="InterPro"/>
</dbReference>
<dbReference type="GO" id="GO:0045766">
    <property type="term" value="P:positive regulation of angiogenesis"/>
    <property type="evidence" value="ECO:0007669"/>
    <property type="project" value="InterPro"/>
</dbReference>
<evidence type="ECO:0000313" key="4">
    <source>
        <dbReference type="Ensembl" id="ENSMCSP00000001920.1"/>
    </source>
</evidence>
<organism evidence="4 5">
    <name type="scientific">Malurus cyaneus samueli</name>
    <dbReference type="NCBI Taxonomy" id="2593467"/>
    <lineage>
        <taxon>Eukaryota</taxon>
        <taxon>Metazoa</taxon>
        <taxon>Chordata</taxon>
        <taxon>Craniata</taxon>
        <taxon>Vertebrata</taxon>
        <taxon>Euteleostomi</taxon>
        <taxon>Archelosauria</taxon>
        <taxon>Archosauria</taxon>
        <taxon>Dinosauria</taxon>
        <taxon>Saurischia</taxon>
        <taxon>Theropoda</taxon>
        <taxon>Coelurosauria</taxon>
        <taxon>Aves</taxon>
        <taxon>Neognathae</taxon>
        <taxon>Neoaves</taxon>
        <taxon>Telluraves</taxon>
        <taxon>Australaves</taxon>
        <taxon>Passeriformes</taxon>
        <taxon>Meliphagoidea</taxon>
        <taxon>Maluridae</taxon>
        <taxon>Malurus</taxon>
    </lineage>
</organism>
<evidence type="ECO:0000313" key="5">
    <source>
        <dbReference type="Proteomes" id="UP000694560"/>
    </source>
</evidence>
<feature type="region of interest" description="Disordered" evidence="3">
    <location>
        <begin position="349"/>
        <end position="391"/>
    </location>
</feature>
<feature type="compositionally biased region" description="Polar residues" evidence="3">
    <location>
        <begin position="210"/>
        <end position="227"/>
    </location>
</feature>
<accession>A0A8C5T5E4</accession>
<keyword evidence="5" id="KW-1185">Reference proteome</keyword>
<feature type="region of interest" description="Disordered" evidence="3">
    <location>
        <begin position="140"/>
        <end position="162"/>
    </location>
</feature>
<feature type="compositionally biased region" description="Basic and acidic residues" evidence="3">
    <location>
        <begin position="374"/>
        <end position="384"/>
    </location>
</feature>
<evidence type="ECO:0000256" key="3">
    <source>
        <dbReference type="SAM" id="MobiDB-lite"/>
    </source>
</evidence>
<sequence>MAEAAARVRDALSGGLKLLRADLGLELGLDPQAVPTWLALAVPAALGLVLLGLLLAAACGGLYFICFLQFFYYLCLLFTQPNGRSFLDVSEDEVIQTVRKDNIKQPVDTEKKNEKVSYGCKATVLKFDFSWETKISNREKRQQRKRDKVLNDGGSGESNLQGIENTVTASIEQLMPTPSLPVGLRKNKGDALLNAQINSSKPAKGEPSIPQVSPGLSESHTVNGGSWNEKSVKISSQIGVGEEKWTSVPSTAAGKRKTETLAWGQDTGDANGNGKDWGVTLVGRPWKERSLFTPIDGLSSADPTSDWNAPAEEWGNWVDEEKVASIPQREERSDIQKVKGGFLVYGKSKKKKKKKKKQGEEANSPAQDAEELDREAGEEFKADTSKVQPQQERAFSLKTIITSEPAKWDCPNKTIPAPSLAVSTEPSVIVSDSKSDKIASQVPQMLQETDVSSPSIKQNSVPPPQSKYLSVQFSVCIQNAHFPHRV</sequence>
<protein>
    <submittedName>
        <fullName evidence="4">Metadherin</fullName>
    </submittedName>
</protein>
<evidence type="ECO:0000256" key="2">
    <source>
        <dbReference type="ARBA" id="ARBA00023242"/>
    </source>
</evidence>
<dbReference type="GO" id="GO:0005634">
    <property type="term" value="C:nucleus"/>
    <property type="evidence" value="ECO:0007669"/>
    <property type="project" value="UniProtKB-SubCell"/>
</dbReference>
<feature type="region of interest" description="Disordered" evidence="3">
    <location>
        <begin position="199"/>
        <end position="227"/>
    </location>
</feature>
<dbReference type="GO" id="GO:0006357">
    <property type="term" value="P:regulation of transcription by RNA polymerase II"/>
    <property type="evidence" value="ECO:0007669"/>
    <property type="project" value="TreeGrafter"/>
</dbReference>
<dbReference type="GO" id="GO:0043066">
    <property type="term" value="P:negative regulation of apoptotic process"/>
    <property type="evidence" value="ECO:0007669"/>
    <property type="project" value="InterPro"/>
</dbReference>
<dbReference type="Ensembl" id="ENSMCST00000001961.1">
    <property type="protein sequence ID" value="ENSMCSP00000001920.1"/>
    <property type="gene ID" value="ENSMCSG00000001131.1"/>
</dbReference>
<reference evidence="4" key="1">
    <citation type="submission" date="2025-08" db="UniProtKB">
        <authorList>
            <consortium name="Ensembl"/>
        </authorList>
    </citation>
    <scope>IDENTIFICATION</scope>
</reference>
<evidence type="ECO:0000256" key="1">
    <source>
        <dbReference type="ARBA" id="ARBA00004123"/>
    </source>
</evidence>
<dbReference type="InterPro" id="IPR052305">
    <property type="entry name" value="TransReg_TumorExp"/>
</dbReference>
<keyword evidence="2" id="KW-0539">Nucleus</keyword>
<dbReference type="Pfam" id="PF15686">
    <property type="entry name" value="LYRIC"/>
    <property type="match status" value="4"/>
</dbReference>
<dbReference type="Proteomes" id="UP000694560">
    <property type="component" value="Unplaced"/>
</dbReference>
<reference evidence="4" key="2">
    <citation type="submission" date="2025-09" db="UniProtKB">
        <authorList>
            <consortium name="Ensembl"/>
        </authorList>
    </citation>
    <scope>IDENTIFICATION</scope>
</reference>
<dbReference type="PANTHER" id="PTHR23251">
    <property type="entry name" value="LYSINE-RICH CEACAM1 CO-ISOLATED PROTEIN LYRIC PROTEIN"/>
    <property type="match status" value="1"/>
</dbReference>
<dbReference type="AlphaFoldDB" id="A0A8C5T5E4"/>
<dbReference type="GO" id="GO:0003712">
    <property type="term" value="F:transcription coregulator activity"/>
    <property type="evidence" value="ECO:0007669"/>
    <property type="project" value="TreeGrafter"/>
</dbReference>
<proteinExistence type="predicted"/>
<name>A0A8C5T5E4_9PASS</name>